<evidence type="ECO:0000313" key="1">
    <source>
        <dbReference type="EMBL" id="MBB4618792.1"/>
    </source>
</evidence>
<protein>
    <submittedName>
        <fullName evidence="1">Fructokinase</fullName>
        <ecNumber evidence="1">2.7.1.4</ecNumber>
    </submittedName>
</protein>
<reference evidence="1 2" key="1">
    <citation type="submission" date="2020-08" db="EMBL/GenBank/DDBJ databases">
        <title>Genomic Encyclopedia of Type Strains, Phase IV (KMG-IV): sequencing the most valuable type-strain genomes for metagenomic binning, comparative biology and taxonomic classification.</title>
        <authorList>
            <person name="Goeker M."/>
        </authorList>
    </citation>
    <scope>NUCLEOTIDE SEQUENCE [LARGE SCALE GENOMIC DNA]</scope>
    <source>
        <strain evidence="1 2">DSM 15867</strain>
    </source>
</reference>
<dbReference type="Gene3D" id="3.30.420.40">
    <property type="match status" value="2"/>
</dbReference>
<dbReference type="Proteomes" id="UP000574769">
    <property type="component" value="Unassembled WGS sequence"/>
</dbReference>
<dbReference type="InterPro" id="IPR049874">
    <property type="entry name" value="ROK_cs"/>
</dbReference>
<gene>
    <name evidence="1" type="ORF">GGQ96_002938</name>
</gene>
<dbReference type="RefSeq" id="WP_184116004.1">
    <property type="nucleotide sequence ID" value="NZ_JACHNY010000006.1"/>
</dbReference>
<dbReference type="PROSITE" id="PS01125">
    <property type="entry name" value="ROK"/>
    <property type="match status" value="1"/>
</dbReference>
<name>A0A7W7AMM0_9SPHN</name>
<dbReference type="EC" id="2.7.1.4" evidence="1"/>
<dbReference type="AlphaFoldDB" id="A0A7W7AMM0"/>
<sequence>MIQIGIDFGGTKIEAAALDADGAFLARMRAPNPGGYEDAIATIASLVGRVEAELGARGTIGIGAPGSVSPRDGLMRNANATWLNGRRFREDVAEALGRPVRLANDANCLALSEVVDGAAAGAPSAFAVIVGTGVGGGLVVDGRIVEGANGMGGEWGHVPLPWMTGAEAPGPLCWCGRNGCLDMLVSGTGLAADYRRRTGDRLGGEAIVAAARTGEPQATATLDAYIDRLGRAMAMVATMIDPDVFVLGGGMSNVGELYDRLPAVVAAHAFGGDWQATIVPARWGDSSGVRGAARLWSREEAASAGS</sequence>
<proteinExistence type="predicted"/>
<keyword evidence="1" id="KW-0418">Kinase</keyword>
<comment type="caution">
    <text evidence="1">The sequence shown here is derived from an EMBL/GenBank/DDBJ whole genome shotgun (WGS) entry which is preliminary data.</text>
</comment>
<dbReference type="Pfam" id="PF00480">
    <property type="entry name" value="ROK"/>
    <property type="match status" value="1"/>
</dbReference>
<dbReference type="SUPFAM" id="SSF53067">
    <property type="entry name" value="Actin-like ATPase domain"/>
    <property type="match status" value="1"/>
</dbReference>
<dbReference type="PANTHER" id="PTHR18964:SF174">
    <property type="entry name" value="D-ALLOSE KINASE-RELATED"/>
    <property type="match status" value="1"/>
</dbReference>
<accession>A0A7W7AMM0</accession>
<keyword evidence="2" id="KW-1185">Reference proteome</keyword>
<dbReference type="InterPro" id="IPR000600">
    <property type="entry name" value="ROK"/>
</dbReference>
<dbReference type="EMBL" id="JACHNY010000006">
    <property type="protein sequence ID" value="MBB4618792.1"/>
    <property type="molecule type" value="Genomic_DNA"/>
</dbReference>
<dbReference type="InterPro" id="IPR043129">
    <property type="entry name" value="ATPase_NBD"/>
</dbReference>
<dbReference type="PANTHER" id="PTHR18964">
    <property type="entry name" value="ROK (REPRESSOR, ORF, KINASE) FAMILY"/>
    <property type="match status" value="1"/>
</dbReference>
<keyword evidence="1" id="KW-0808">Transferase</keyword>
<dbReference type="GO" id="GO:0008865">
    <property type="term" value="F:fructokinase activity"/>
    <property type="evidence" value="ECO:0007669"/>
    <property type="project" value="UniProtKB-EC"/>
</dbReference>
<evidence type="ECO:0000313" key="2">
    <source>
        <dbReference type="Proteomes" id="UP000574769"/>
    </source>
</evidence>
<organism evidence="1 2">
    <name type="scientific">Sphingomonas abaci</name>
    <dbReference type="NCBI Taxonomy" id="237611"/>
    <lineage>
        <taxon>Bacteria</taxon>
        <taxon>Pseudomonadati</taxon>
        <taxon>Pseudomonadota</taxon>
        <taxon>Alphaproteobacteria</taxon>
        <taxon>Sphingomonadales</taxon>
        <taxon>Sphingomonadaceae</taxon>
        <taxon>Sphingomonas</taxon>
    </lineage>
</organism>